<evidence type="ECO:0000256" key="6">
    <source>
        <dbReference type="ARBA" id="ARBA00023006"/>
    </source>
</evidence>
<evidence type="ECO:0000256" key="7">
    <source>
        <dbReference type="ARBA" id="ARBA00023136"/>
    </source>
</evidence>
<dbReference type="GO" id="GO:0032974">
    <property type="term" value="P:amino acid transmembrane export from vacuole"/>
    <property type="evidence" value="ECO:0007669"/>
    <property type="project" value="TreeGrafter"/>
</dbReference>
<keyword evidence="6 8" id="KW-0072">Autophagy</keyword>
<name>G3AW31_CANTC</name>
<dbReference type="SUPFAM" id="SSF103473">
    <property type="entry name" value="MFS general substrate transporter"/>
    <property type="match status" value="1"/>
</dbReference>
<keyword evidence="5 8" id="KW-1133">Transmembrane helix</keyword>
<dbReference type="Proteomes" id="UP000000707">
    <property type="component" value="Unassembled WGS sequence"/>
</dbReference>
<dbReference type="GO" id="GO:0006914">
    <property type="term" value="P:autophagy"/>
    <property type="evidence" value="ECO:0007669"/>
    <property type="project" value="UniProtKB-KW"/>
</dbReference>
<dbReference type="InterPro" id="IPR024671">
    <property type="entry name" value="Atg22-like"/>
</dbReference>
<dbReference type="InterPro" id="IPR050495">
    <property type="entry name" value="ATG22/LtaA_families"/>
</dbReference>
<comment type="similarity">
    <text evidence="2 8">Belongs to the ATG22 family.</text>
</comment>
<feature type="transmembrane region" description="Helical" evidence="8">
    <location>
        <begin position="473"/>
        <end position="491"/>
    </location>
</feature>
<evidence type="ECO:0000256" key="8">
    <source>
        <dbReference type="RuleBase" id="RU363073"/>
    </source>
</evidence>
<gene>
    <name evidence="9" type="ORF">CANTEDRAFT_112173</name>
</gene>
<dbReference type="OrthoDB" id="42657at2759"/>
<comment type="function">
    <text evidence="8">Vacuolar effluxer which mediate the efflux of amino acids resulting from autophagic degradation. The release of autophagic amino acids allows the maintenance of protein synthesis and viability during nitrogen starvation.</text>
</comment>
<feature type="transmembrane region" description="Helical" evidence="8">
    <location>
        <begin position="248"/>
        <end position="270"/>
    </location>
</feature>
<keyword evidence="4 8" id="KW-0812">Transmembrane</keyword>
<dbReference type="InterPro" id="IPR036259">
    <property type="entry name" value="MFS_trans_sf"/>
</dbReference>
<feature type="transmembrane region" description="Helical" evidence="8">
    <location>
        <begin position="442"/>
        <end position="461"/>
    </location>
</feature>
<dbReference type="PANTHER" id="PTHR23519:SF2">
    <property type="entry name" value="AUTOPHAGY-RELATED PROTEIN 22"/>
    <property type="match status" value="1"/>
</dbReference>
<accession>G3AW31</accession>
<keyword evidence="10" id="KW-1185">Reference proteome</keyword>
<proteinExistence type="inferred from homology"/>
<reference evidence="9 10" key="1">
    <citation type="journal article" date="2011" name="Proc. Natl. Acad. Sci. U.S.A.">
        <title>Comparative genomics of xylose-fermenting fungi for enhanced biofuel production.</title>
        <authorList>
            <person name="Wohlbach D.J."/>
            <person name="Kuo A."/>
            <person name="Sato T.K."/>
            <person name="Potts K.M."/>
            <person name="Salamov A.A."/>
            <person name="LaButti K.M."/>
            <person name="Sun H."/>
            <person name="Clum A."/>
            <person name="Pangilinan J.L."/>
            <person name="Lindquist E.A."/>
            <person name="Lucas S."/>
            <person name="Lapidus A."/>
            <person name="Jin M."/>
            <person name="Gunawan C."/>
            <person name="Balan V."/>
            <person name="Dale B.E."/>
            <person name="Jeffries T.W."/>
            <person name="Zinkel R."/>
            <person name="Barry K.W."/>
            <person name="Grigoriev I.V."/>
            <person name="Gasch A.P."/>
        </authorList>
    </citation>
    <scope>NUCLEOTIDE SEQUENCE [LARGE SCALE GENOMIC DNA]</scope>
    <source>
        <strain evidence="10">ATCC 10573 / BCRC 21748 / CBS 615 / JCM 9827 / NBRC 10315 / NRRL Y-1498 / VKM Y-70</strain>
    </source>
</reference>
<keyword evidence="7 8" id="KW-0472">Membrane</keyword>
<organism evidence="10">
    <name type="scientific">Candida tenuis (strain ATCC 10573 / BCRC 21748 / CBS 615 / JCM 9827 / NBRC 10315 / NRRL Y-1498 / VKM Y-70)</name>
    <name type="common">Yeast</name>
    <name type="synonym">Yamadazyma tenuis</name>
    <dbReference type="NCBI Taxonomy" id="590646"/>
    <lineage>
        <taxon>Eukaryota</taxon>
        <taxon>Fungi</taxon>
        <taxon>Dikarya</taxon>
        <taxon>Ascomycota</taxon>
        <taxon>Saccharomycotina</taxon>
        <taxon>Pichiomycetes</taxon>
        <taxon>Debaryomycetaceae</taxon>
        <taxon>Yamadazyma</taxon>
    </lineage>
</organism>
<keyword evidence="3 8" id="KW-0813">Transport</keyword>
<evidence type="ECO:0000256" key="1">
    <source>
        <dbReference type="ARBA" id="ARBA00004128"/>
    </source>
</evidence>
<dbReference type="PANTHER" id="PTHR23519">
    <property type="entry name" value="AUTOPHAGY-RELATED PROTEIN 22"/>
    <property type="match status" value="1"/>
</dbReference>
<protein>
    <recommendedName>
        <fullName evidence="8">Autophagy-related protein</fullName>
    </recommendedName>
</protein>
<feature type="transmembrane region" description="Helical" evidence="8">
    <location>
        <begin position="130"/>
        <end position="148"/>
    </location>
</feature>
<dbReference type="HOGENOM" id="CLU_034559_0_0_1"/>
<dbReference type="eggNOG" id="ENOG502QTIR">
    <property type="taxonomic scope" value="Eukaryota"/>
</dbReference>
<dbReference type="EMBL" id="GL996510">
    <property type="protein sequence ID" value="EGV66766.1"/>
    <property type="molecule type" value="Genomic_DNA"/>
</dbReference>
<feature type="transmembrane region" description="Helical" evidence="8">
    <location>
        <begin position="99"/>
        <end position="118"/>
    </location>
</feature>
<evidence type="ECO:0000256" key="3">
    <source>
        <dbReference type="ARBA" id="ARBA00022448"/>
    </source>
</evidence>
<dbReference type="AlphaFoldDB" id="G3AW31"/>
<dbReference type="Pfam" id="PF11700">
    <property type="entry name" value="ATG22"/>
    <property type="match status" value="1"/>
</dbReference>
<feature type="transmembrane region" description="Helical" evidence="8">
    <location>
        <begin position="375"/>
        <end position="394"/>
    </location>
</feature>
<sequence length="520" mass="57489">MSSDTRERNSLKTPSLHETISEVAPNSDSIWSKKKIYRSWLLLCYATGPVASMSRTYVPAAIQSIATLVGRTSQGGVCARRGNDCYVKFGTSWVHSTSYVLYLKAISTAVEGVIAILFMGIADYSNYRKILLCGSILFYGLIALPFAGLTDKTYATMTGLSVLYALLNVTDCVYQITEGSYIPLFMRASSPKGETSEEVRRNIILKRGSTVSVMGIVLGNCGGLTALLIGIIISYGRGGPIANGYHNFLLAITIAGCLTVVFSIISAYFIPSVQAKPKPKGEFLLFLSIKRCISLLKNITKYPQAFIYCISWVIWNVSYSNFLSVFVLLFRSTLGIGSSDAEYTVYTFISYIVASLGSLGWMFLYPRTKITIKQWGYGFFFVQVFSNFWGTLGINSKVKIGFKHRWEFWVFEVLFNASGSSLRSMNRAVYSTLLPEGDEAQYFGLEIMLGIATGWIGSLVNATIQDRTNNDRFPFLPNMFLALIALGLYSICDTEKGMRDVEKLVDGDSGSGYDSIESSK</sequence>
<evidence type="ECO:0000313" key="9">
    <source>
        <dbReference type="EMBL" id="EGV66766.1"/>
    </source>
</evidence>
<evidence type="ECO:0000256" key="2">
    <source>
        <dbReference type="ARBA" id="ARBA00006978"/>
    </source>
</evidence>
<keyword evidence="8" id="KW-0926">Vacuole</keyword>
<evidence type="ECO:0000256" key="5">
    <source>
        <dbReference type="ARBA" id="ARBA00022989"/>
    </source>
</evidence>
<feature type="transmembrane region" description="Helical" evidence="8">
    <location>
        <begin position="210"/>
        <end position="236"/>
    </location>
</feature>
<dbReference type="STRING" id="590646.G3AW31"/>
<dbReference type="GO" id="GO:0005774">
    <property type="term" value="C:vacuolar membrane"/>
    <property type="evidence" value="ECO:0007669"/>
    <property type="project" value="UniProtKB-SubCell"/>
</dbReference>
<feature type="transmembrane region" description="Helical" evidence="8">
    <location>
        <begin position="343"/>
        <end position="363"/>
    </location>
</feature>
<comment type="caution">
    <text evidence="8">Lacks conserved residue(s) required for the propagation of feature annotation.</text>
</comment>
<comment type="subcellular location">
    <subcellularLocation>
        <location evidence="1 8">Vacuole membrane</location>
        <topology evidence="1 8">Multi-pass membrane protein</topology>
    </subcellularLocation>
</comment>
<evidence type="ECO:0000313" key="10">
    <source>
        <dbReference type="Proteomes" id="UP000000707"/>
    </source>
</evidence>
<feature type="transmembrane region" description="Helical" evidence="8">
    <location>
        <begin position="305"/>
        <end position="331"/>
    </location>
</feature>
<keyword evidence="8" id="KW-0029">Amino-acid transport</keyword>
<evidence type="ECO:0000256" key="4">
    <source>
        <dbReference type="ARBA" id="ARBA00022692"/>
    </source>
</evidence>